<dbReference type="STRING" id="2512241.A0A553I3K3"/>
<evidence type="ECO:0000256" key="8">
    <source>
        <dbReference type="ARBA" id="ARBA00022824"/>
    </source>
</evidence>
<protein>
    <recommendedName>
        <fullName evidence="12">Mannosyltransferase</fullName>
        <ecNumber evidence="12">2.4.1.-</ecNumber>
    </recommendedName>
</protein>
<dbReference type="GO" id="GO:0006506">
    <property type="term" value="P:GPI anchor biosynthetic process"/>
    <property type="evidence" value="ECO:0007669"/>
    <property type="project" value="UniProtKB-UniPathway"/>
</dbReference>
<evidence type="ECO:0000256" key="2">
    <source>
        <dbReference type="ARBA" id="ARBA00004687"/>
    </source>
</evidence>
<comment type="subcellular location">
    <subcellularLocation>
        <location evidence="1 12">Endoplasmic reticulum membrane</location>
        <topology evidence="1 12">Multi-pass membrane protein</topology>
    </subcellularLocation>
</comment>
<keyword evidence="7 12" id="KW-0812">Transmembrane</keyword>
<sequence length="578" mass="65445">MSPKKAPGQKALGAKEKDGEARNSQDKDVKSLIAEQAREALSVIFAVRLVNSLCVRTFFQPDEYFQVLEPAWELLYGDNSGAWLTWEWRHALRSSIHPTIFAFGYFVVDSFWASYRVPTVKAKWLLMAPKVLQTIFAASSDWYTWKLAEKLYGPSSAAAWSVLLMALLNPWQWYTATRTFSNCLETTLTAMALYYWPWELLGTEADEKGESRGSSVLFSTSGQVNRCVALGVSLACDRQYFGGWKFPPFAWLHFNVTKDLAIFYGQNDWHYYLSQGIPLLCTTMTPFVLQALVRSLDAESSYPVTTSNALKALTFIVVTTISALSLVSHKEIRFIQPLLPALHILAAPYIVSFFTSLSTSGAVTCPRPPLSWRRKPLLAIAVLINVVIGGYLSWFHAAAPVQVMSFLREEFERIHPNYLNFGRASPNITISAEDGLDQPQELFALFLMPCHSTPWRSHLIYPALSARALTCEPPLDTAPNSPERAAYQDETRKFYADPTNYLARNIWPRNAPGEHMARYIVGFEGIEIPLRMYFDSDGPGARHRIELREVWSAWNGLFTDDERKSGRLVVWETGFYDD</sequence>
<dbReference type="PANTHER" id="PTHR22760">
    <property type="entry name" value="GLYCOSYLTRANSFERASE"/>
    <property type="match status" value="1"/>
</dbReference>
<comment type="function">
    <text evidence="11">Mannosyltransferase involved in glycosylphosphatidylinositol-anchor biosynthesis. Transfers the third mannose to Man2-GlcN-acyl-PI during GPI precursor assembly.</text>
</comment>
<evidence type="ECO:0000313" key="14">
    <source>
        <dbReference type="EMBL" id="TRX94780.1"/>
    </source>
</evidence>
<evidence type="ECO:0000256" key="11">
    <source>
        <dbReference type="ARBA" id="ARBA00024708"/>
    </source>
</evidence>
<proteinExistence type="inferred from homology"/>
<evidence type="ECO:0000256" key="13">
    <source>
        <dbReference type="SAM" id="MobiDB-lite"/>
    </source>
</evidence>
<keyword evidence="9 12" id="KW-1133">Transmembrane helix</keyword>
<evidence type="ECO:0000256" key="12">
    <source>
        <dbReference type="RuleBase" id="RU363075"/>
    </source>
</evidence>
<reference evidence="15" key="1">
    <citation type="submission" date="2019-06" db="EMBL/GenBank/DDBJ databases">
        <title>Draft genome sequence of the griseofulvin-producing fungus Xylaria cubensis strain G536.</title>
        <authorList>
            <person name="Mead M.E."/>
            <person name="Raja H.A."/>
            <person name="Steenwyk J.L."/>
            <person name="Knowles S.L."/>
            <person name="Oberlies N.H."/>
            <person name="Rokas A."/>
        </authorList>
    </citation>
    <scope>NUCLEOTIDE SEQUENCE [LARGE SCALE GENOMIC DNA]</scope>
    <source>
        <strain evidence="15">G536</strain>
    </source>
</reference>
<keyword evidence="5 12" id="KW-0328">Glycosyltransferase</keyword>
<evidence type="ECO:0000256" key="4">
    <source>
        <dbReference type="ARBA" id="ARBA00022502"/>
    </source>
</evidence>
<gene>
    <name evidence="14" type="ORF">FHL15_004241</name>
</gene>
<comment type="caution">
    <text evidence="14">The sequence shown here is derived from an EMBL/GenBank/DDBJ whole genome shotgun (WGS) entry which is preliminary data.</text>
</comment>
<dbReference type="PANTHER" id="PTHR22760:SF4">
    <property type="entry name" value="GPI MANNOSYLTRANSFERASE 3"/>
    <property type="match status" value="1"/>
</dbReference>
<keyword evidence="4" id="KW-0337">GPI-anchor biosynthesis</keyword>
<evidence type="ECO:0000256" key="3">
    <source>
        <dbReference type="ARBA" id="ARBA00006065"/>
    </source>
</evidence>
<comment type="pathway">
    <text evidence="2">Glycolipid biosynthesis; glycosylphosphatidylinositol-anchor biosynthesis.</text>
</comment>
<dbReference type="GO" id="GO:0005789">
    <property type="term" value="C:endoplasmic reticulum membrane"/>
    <property type="evidence" value="ECO:0007669"/>
    <property type="project" value="UniProtKB-SubCell"/>
</dbReference>
<dbReference type="OrthoDB" id="416834at2759"/>
<feature type="region of interest" description="Disordered" evidence="13">
    <location>
        <begin position="1"/>
        <end position="26"/>
    </location>
</feature>
<dbReference type="EC" id="2.4.1.-" evidence="12"/>
<dbReference type="EMBL" id="VFLP01000019">
    <property type="protein sequence ID" value="TRX94780.1"/>
    <property type="molecule type" value="Genomic_DNA"/>
</dbReference>
<evidence type="ECO:0000256" key="1">
    <source>
        <dbReference type="ARBA" id="ARBA00004477"/>
    </source>
</evidence>
<comment type="similarity">
    <text evidence="3">Belongs to the glycosyltransferase 22 family. PIGB subfamily.</text>
</comment>
<evidence type="ECO:0000256" key="7">
    <source>
        <dbReference type="ARBA" id="ARBA00022692"/>
    </source>
</evidence>
<feature type="transmembrane region" description="Helical" evidence="12">
    <location>
        <begin position="377"/>
        <end position="399"/>
    </location>
</feature>
<name>A0A553I3K3_9PEZI</name>
<dbReference type="AlphaFoldDB" id="A0A553I3K3"/>
<feature type="transmembrane region" description="Helical" evidence="12">
    <location>
        <begin position="339"/>
        <end position="357"/>
    </location>
</feature>
<evidence type="ECO:0000256" key="10">
    <source>
        <dbReference type="ARBA" id="ARBA00023136"/>
    </source>
</evidence>
<dbReference type="UniPathway" id="UPA00196"/>
<keyword evidence="15" id="KW-1185">Reference proteome</keyword>
<evidence type="ECO:0000256" key="9">
    <source>
        <dbReference type="ARBA" id="ARBA00022989"/>
    </source>
</evidence>
<keyword evidence="6" id="KW-0808">Transferase</keyword>
<dbReference type="InterPro" id="IPR005599">
    <property type="entry name" value="GPI_mannosylTrfase"/>
</dbReference>
<evidence type="ECO:0000313" key="15">
    <source>
        <dbReference type="Proteomes" id="UP000319160"/>
    </source>
</evidence>
<feature type="compositionally biased region" description="Basic and acidic residues" evidence="13">
    <location>
        <begin position="13"/>
        <end position="26"/>
    </location>
</feature>
<dbReference type="GO" id="GO:0000026">
    <property type="term" value="F:alpha-1,2-mannosyltransferase activity"/>
    <property type="evidence" value="ECO:0007669"/>
    <property type="project" value="TreeGrafter"/>
</dbReference>
<evidence type="ECO:0000256" key="6">
    <source>
        <dbReference type="ARBA" id="ARBA00022679"/>
    </source>
</evidence>
<comment type="caution">
    <text evidence="12">Lacks conserved residue(s) required for the propagation of feature annotation.</text>
</comment>
<accession>A0A553I3K3</accession>
<evidence type="ECO:0000256" key="5">
    <source>
        <dbReference type="ARBA" id="ARBA00022676"/>
    </source>
</evidence>
<dbReference type="Proteomes" id="UP000319160">
    <property type="component" value="Unassembled WGS sequence"/>
</dbReference>
<keyword evidence="8 12" id="KW-0256">Endoplasmic reticulum</keyword>
<keyword evidence="10 12" id="KW-0472">Membrane</keyword>
<dbReference type="Pfam" id="PF03901">
    <property type="entry name" value="Glyco_transf_22"/>
    <property type="match status" value="2"/>
</dbReference>
<organism evidence="14 15">
    <name type="scientific">Xylaria flabelliformis</name>
    <dbReference type="NCBI Taxonomy" id="2512241"/>
    <lineage>
        <taxon>Eukaryota</taxon>
        <taxon>Fungi</taxon>
        <taxon>Dikarya</taxon>
        <taxon>Ascomycota</taxon>
        <taxon>Pezizomycotina</taxon>
        <taxon>Sordariomycetes</taxon>
        <taxon>Xylariomycetidae</taxon>
        <taxon>Xylariales</taxon>
        <taxon>Xylariaceae</taxon>
        <taxon>Xylaria</taxon>
    </lineage>
</organism>